<dbReference type="RefSeq" id="WP_308486855.1">
    <property type="nucleotide sequence ID" value="NZ_OY726398.1"/>
</dbReference>
<proteinExistence type="predicted"/>
<evidence type="ECO:0000313" key="2">
    <source>
        <dbReference type="Proteomes" id="UP001190464"/>
    </source>
</evidence>
<keyword evidence="2" id="KW-1185">Reference proteome</keyword>
<name>A0ABM9LT49_9MYCO</name>
<protein>
    <recommendedName>
        <fullName evidence="3">DUF1508 domain-containing protein</fullName>
    </recommendedName>
</protein>
<sequence>MSAPPAPARAYVDPMGRTQYAVDGPRGTYLITCHRSCDPWEVWRSDTTYSVARCATVDQAVKVAARRAGAAVAHHDDIEAAR</sequence>
<reference evidence="1 2" key="1">
    <citation type="submission" date="2023-08" db="EMBL/GenBank/DDBJ databases">
        <authorList>
            <person name="Folkvardsen B D."/>
            <person name="Norman A."/>
        </authorList>
    </citation>
    <scope>NUCLEOTIDE SEQUENCE [LARGE SCALE GENOMIC DNA]</scope>
    <source>
        <strain evidence="1 2">Mu0102</strain>
    </source>
</reference>
<dbReference type="Proteomes" id="UP001190464">
    <property type="component" value="Chromosome"/>
</dbReference>
<evidence type="ECO:0008006" key="3">
    <source>
        <dbReference type="Google" id="ProtNLM"/>
    </source>
</evidence>
<evidence type="ECO:0000313" key="1">
    <source>
        <dbReference type="EMBL" id="CAJ1504230.1"/>
    </source>
</evidence>
<dbReference type="EMBL" id="OY726398">
    <property type="protein sequence ID" value="CAJ1504230.1"/>
    <property type="molecule type" value="Genomic_DNA"/>
</dbReference>
<accession>A0ABM9LT49</accession>
<organism evidence="1 2">
    <name type="scientific">[Mycobacterium] holstebronense</name>
    <dbReference type="NCBI Taxonomy" id="3064288"/>
    <lineage>
        <taxon>Bacteria</taxon>
        <taxon>Bacillati</taxon>
        <taxon>Actinomycetota</taxon>
        <taxon>Actinomycetes</taxon>
        <taxon>Mycobacteriales</taxon>
        <taxon>Mycobacteriaceae</taxon>
        <taxon>Mycolicibacterium</taxon>
    </lineage>
</organism>
<gene>
    <name evidence="1" type="ORF">MU0102_002192</name>
</gene>